<sequence length="426" mass="48949">MIEEFALRRPIQTFGWCTAAGQRTERLSVRGLNVSQISISEPTRGAGPLGGFSLSQARTIVGGSFRPNPWIYWTDFLTSWSIGVAAFAGVTHPQLLASNALWHNADLAARTDWHWPATVAMFFVSSLLYYRCSLFIHELVHIRADEFKTFRFVWNMLCGIPFLIPSFVYYTHLDHHRRKHYGTHEDGEYISLSNMPARAILIYLSQILVLPILGVVRWGILTPMTWFSPRLRNWVHQHMSSMIMDPKYIRPLPTKKALRIIRMQEVCCFLFICFVGVRMTMSYGLLFNEPLPPSMLLQIYLTGVFIVAMNSLRTLGAHRWTSHGTEMNFVEQMLDSINYPHAPLIGGLWAPIGLRFHALHHIFPTMPYHAMAKAHRRLMAELPADSPYRQTEARSLTMEIIRLWKRARANEQAPAEDPQSITRRSA</sequence>
<gene>
    <name evidence="3" type="ORF">PLANPX_0038</name>
</gene>
<feature type="transmembrane region" description="Helical" evidence="1">
    <location>
        <begin position="113"/>
        <end position="131"/>
    </location>
</feature>
<dbReference type="InterPro" id="IPR005804">
    <property type="entry name" value="FA_desaturase_dom"/>
</dbReference>
<name>A0A5K7X7Y7_9BACT</name>
<feature type="transmembrane region" description="Helical" evidence="1">
    <location>
        <begin position="200"/>
        <end position="220"/>
    </location>
</feature>
<evidence type="ECO:0000313" key="3">
    <source>
        <dbReference type="EMBL" id="BBO30426.1"/>
    </source>
</evidence>
<dbReference type="CDD" id="cd01060">
    <property type="entry name" value="Membrane-FADS-like"/>
    <property type="match status" value="1"/>
</dbReference>
<dbReference type="GO" id="GO:0006629">
    <property type="term" value="P:lipid metabolic process"/>
    <property type="evidence" value="ECO:0007669"/>
    <property type="project" value="InterPro"/>
</dbReference>
<keyword evidence="1" id="KW-0472">Membrane</keyword>
<dbReference type="KEGG" id="lpav:PLANPX_0038"/>
<protein>
    <recommendedName>
        <fullName evidence="2">Fatty acid desaturase domain-containing protein</fullName>
    </recommendedName>
</protein>
<keyword evidence="1" id="KW-1133">Transmembrane helix</keyword>
<keyword evidence="4" id="KW-1185">Reference proteome</keyword>
<dbReference type="EMBL" id="AP021861">
    <property type="protein sequence ID" value="BBO30426.1"/>
    <property type="molecule type" value="Genomic_DNA"/>
</dbReference>
<feature type="transmembrane region" description="Helical" evidence="1">
    <location>
        <begin position="266"/>
        <end position="287"/>
    </location>
</feature>
<dbReference type="AlphaFoldDB" id="A0A5K7X7Y7"/>
<dbReference type="Proteomes" id="UP000326837">
    <property type="component" value="Chromosome"/>
</dbReference>
<dbReference type="RefSeq" id="WP_232536262.1">
    <property type="nucleotide sequence ID" value="NZ_AP021861.1"/>
</dbReference>
<organism evidence="3 4">
    <name type="scientific">Lacipirellula parvula</name>
    <dbReference type="NCBI Taxonomy" id="2650471"/>
    <lineage>
        <taxon>Bacteria</taxon>
        <taxon>Pseudomonadati</taxon>
        <taxon>Planctomycetota</taxon>
        <taxon>Planctomycetia</taxon>
        <taxon>Pirellulales</taxon>
        <taxon>Lacipirellulaceae</taxon>
        <taxon>Lacipirellula</taxon>
    </lineage>
</organism>
<dbReference type="Pfam" id="PF00487">
    <property type="entry name" value="FA_desaturase"/>
    <property type="match status" value="1"/>
</dbReference>
<evidence type="ECO:0000259" key="2">
    <source>
        <dbReference type="Pfam" id="PF00487"/>
    </source>
</evidence>
<feature type="transmembrane region" description="Helical" evidence="1">
    <location>
        <begin position="152"/>
        <end position="170"/>
    </location>
</feature>
<reference evidence="4" key="1">
    <citation type="submission" date="2019-10" db="EMBL/GenBank/DDBJ databases">
        <title>Lacipirellula parvula gen. nov., sp. nov., representing a lineage of planctomycetes widespread in freshwater anoxic habitats, and description of the family Lacipirellulaceae.</title>
        <authorList>
            <person name="Dedysh S.N."/>
            <person name="Kulichevskaya I.S."/>
            <person name="Beletsky A.V."/>
            <person name="Rakitin A.L."/>
            <person name="Mardanov A.V."/>
            <person name="Ivanova A.A."/>
            <person name="Saltykova V.X."/>
            <person name="Rijpstra W.I.C."/>
            <person name="Sinninghe Damste J.S."/>
            <person name="Ravin N.V."/>
        </authorList>
    </citation>
    <scope>NUCLEOTIDE SEQUENCE [LARGE SCALE GENOMIC DNA]</scope>
    <source>
        <strain evidence="4">PX69</strain>
    </source>
</reference>
<evidence type="ECO:0000256" key="1">
    <source>
        <dbReference type="SAM" id="Phobius"/>
    </source>
</evidence>
<proteinExistence type="predicted"/>
<evidence type="ECO:0000313" key="4">
    <source>
        <dbReference type="Proteomes" id="UP000326837"/>
    </source>
</evidence>
<feature type="transmembrane region" description="Helical" evidence="1">
    <location>
        <begin position="293"/>
        <end position="312"/>
    </location>
</feature>
<feature type="domain" description="Fatty acid desaturase" evidence="2">
    <location>
        <begin position="114"/>
        <end position="390"/>
    </location>
</feature>
<feature type="transmembrane region" description="Helical" evidence="1">
    <location>
        <begin position="70"/>
        <end position="93"/>
    </location>
</feature>
<accession>A0A5K7X7Y7</accession>
<keyword evidence="1" id="KW-0812">Transmembrane</keyword>